<dbReference type="EMBL" id="RDQH01000340">
    <property type="protein sequence ID" value="RXH76790.1"/>
    <property type="molecule type" value="Genomic_DNA"/>
</dbReference>
<gene>
    <name evidence="2" type="ORF">DVH24_019678</name>
</gene>
<dbReference type="PANTHER" id="PTHR33463">
    <property type="entry name" value="NB-ARC DOMAIN-CONTAINING PROTEIN-RELATED"/>
    <property type="match status" value="1"/>
</dbReference>
<evidence type="ECO:0000313" key="3">
    <source>
        <dbReference type="Proteomes" id="UP000290289"/>
    </source>
</evidence>
<evidence type="ECO:0000313" key="2">
    <source>
        <dbReference type="EMBL" id="RXH76790.1"/>
    </source>
</evidence>
<keyword evidence="3" id="KW-1185">Reference proteome</keyword>
<dbReference type="AlphaFoldDB" id="A0A498I115"/>
<evidence type="ECO:0000256" key="1">
    <source>
        <dbReference type="ARBA" id="ARBA00022821"/>
    </source>
</evidence>
<dbReference type="PANTHER" id="PTHR33463:SF203">
    <property type="entry name" value="AAA+ ATPASE DOMAIN-CONTAINING PROTEIN"/>
    <property type="match status" value="1"/>
</dbReference>
<accession>A0A498I115</accession>
<comment type="caution">
    <text evidence="2">The sequence shown here is derived from an EMBL/GenBank/DDBJ whole genome shotgun (WGS) entry which is preliminary data.</text>
</comment>
<keyword evidence="1" id="KW-0611">Plant defense</keyword>
<name>A0A498I115_MALDO</name>
<dbReference type="InterPro" id="IPR050905">
    <property type="entry name" value="Plant_NBS-LRR"/>
</dbReference>
<evidence type="ECO:0008006" key="4">
    <source>
        <dbReference type="Google" id="ProtNLM"/>
    </source>
</evidence>
<organism evidence="2 3">
    <name type="scientific">Malus domestica</name>
    <name type="common">Apple</name>
    <name type="synonym">Pyrus malus</name>
    <dbReference type="NCBI Taxonomy" id="3750"/>
    <lineage>
        <taxon>Eukaryota</taxon>
        <taxon>Viridiplantae</taxon>
        <taxon>Streptophyta</taxon>
        <taxon>Embryophyta</taxon>
        <taxon>Tracheophyta</taxon>
        <taxon>Spermatophyta</taxon>
        <taxon>Magnoliopsida</taxon>
        <taxon>eudicotyledons</taxon>
        <taxon>Gunneridae</taxon>
        <taxon>Pentapetalae</taxon>
        <taxon>rosids</taxon>
        <taxon>fabids</taxon>
        <taxon>Rosales</taxon>
        <taxon>Rosaceae</taxon>
        <taxon>Amygdaloideae</taxon>
        <taxon>Maleae</taxon>
        <taxon>Malus</taxon>
    </lineage>
</organism>
<dbReference type="Proteomes" id="UP000290289">
    <property type="component" value="Chromosome 14"/>
</dbReference>
<sequence length="144" mass="16587">MEILISIASKIGECLVTPIGKEFGYLINYHSNLQNLEGEINKLFEKRDVVQGLVNAAKRNGESIKPDVHSWLKNVNNMIQKVSHFEDEINKKRRCMYRWSLSRKASKITRDVLQLQNEGTFENVVQPAPPPEIWSAFKEGFKEV</sequence>
<reference evidence="2 3" key="1">
    <citation type="submission" date="2018-10" db="EMBL/GenBank/DDBJ databases">
        <title>A high-quality apple genome assembly.</title>
        <authorList>
            <person name="Hu J."/>
        </authorList>
    </citation>
    <scope>NUCLEOTIDE SEQUENCE [LARGE SCALE GENOMIC DNA]</scope>
    <source>
        <strain evidence="3">cv. HFTH1</strain>
        <tissue evidence="2">Young leaf</tissue>
    </source>
</reference>
<proteinExistence type="predicted"/>
<protein>
    <recommendedName>
        <fullName evidence="4">Rx N-terminal domain-containing protein</fullName>
    </recommendedName>
</protein>